<evidence type="ECO:0000256" key="1">
    <source>
        <dbReference type="SAM" id="MobiDB-lite"/>
    </source>
</evidence>
<protein>
    <recommendedName>
        <fullName evidence="2">Rrn9 domain-containing protein</fullName>
    </recommendedName>
</protein>
<comment type="caution">
    <text evidence="3">The sequence shown here is derived from an EMBL/GenBank/DDBJ whole genome shotgun (WGS) entry which is preliminary data.</text>
</comment>
<dbReference type="EMBL" id="JAWDJX010000002">
    <property type="protein sequence ID" value="KAK3058071.1"/>
    <property type="molecule type" value="Genomic_DNA"/>
</dbReference>
<feature type="compositionally biased region" description="Basic and acidic residues" evidence="1">
    <location>
        <begin position="206"/>
        <end position="220"/>
    </location>
</feature>
<feature type="compositionally biased region" description="Acidic residues" evidence="1">
    <location>
        <begin position="331"/>
        <end position="343"/>
    </location>
</feature>
<keyword evidence="4" id="KW-1185">Reference proteome</keyword>
<evidence type="ECO:0000313" key="3">
    <source>
        <dbReference type="EMBL" id="KAK3058071.1"/>
    </source>
</evidence>
<dbReference type="Proteomes" id="UP001271007">
    <property type="component" value="Unassembled WGS sequence"/>
</dbReference>
<feature type="domain" description="Rrn9" evidence="2">
    <location>
        <begin position="88"/>
        <end position="161"/>
    </location>
</feature>
<dbReference type="AlphaFoldDB" id="A0AAJ0LWU5"/>
<dbReference type="Pfam" id="PF10680">
    <property type="entry name" value="RRN9"/>
    <property type="match status" value="1"/>
</dbReference>
<feature type="region of interest" description="Disordered" evidence="1">
    <location>
        <begin position="289"/>
        <end position="351"/>
    </location>
</feature>
<feature type="compositionally biased region" description="Polar residues" evidence="1">
    <location>
        <begin position="12"/>
        <end position="39"/>
    </location>
</feature>
<sequence>MASTIDEDSPRRSTGISQPGGSENSDTGVSTFERSSVLDNATAGADPSTDDSESSSPELSRPNRWLGSASTYNDWIQPERALLKSLGRQRADDLSIHLYNAHALKARVRDPDVATSNLKSHHAKKRWIKRNEDRSLPWCPKDAWTSWPLSTEDVPRERERFGVPIEDLIDASHDGPTYRLREAWRPGKEMEDVVLALMLKQGHEKWRGRQVNDEKLEKTPPAESDDDSDVAMKLESGNEADYILDVEDVLANQYIEPAFLADDVEASRVLDPMVQHIMAKLDDLLRGLHKSNEGRQPSTHSTYRSRSRHRDSRSSSRPVVPRPKSRVQSLTEDDLEDNEDGNEADSNGDQGAAAVSNTIEDEPATQPTRKHKHPLNPRDWSEVLAIASLTGWDSNVVQRAAHRCANLFGETVGFGLLGDPAVAKPALVIEQDHQDNVEGFSVKEESPQPTKWRYCPVDTCKRKNEPFREAWRWREHLKRVHKYDHAAIARVESAMGMAVCNNSVRYSRTRTRIFAINS</sequence>
<gene>
    <name evidence="3" type="ORF">LTR09_001148</name>
</gene>
<name>A0AAJ0LWU5_9PEZI</name>
<dbReference type="InterPro" id="IPR019622">
    <property type="entry name" value="Rrn9_dom"/>
</dbReference>
<evidence type="ECO:0000259" key="2">
    <source>
        <dbReference type="Pfam" id="PF10680"/>
    </source>
</evidence>
<organism evidence="3 4">
    <name type="scientific">Extremus antarcticus</name>
    <dbReference type="NCBI Taxonomy" id="702011"/>
    <lineage>
        <taxon>Eukaryota</taxon>
        <taxon>Fungi</taxon>
        <taxon>Dikarya</taxon>
        <taxon>Ascomycota</taxon>
        <taxon>Pezizomycotina</taxon>
        <taxon>Dothideomycetes</taxon>
        <taxon>Dothideomycetidae</taxon>
        <taxon>Mycosphaerellales</taxon>
        <taxon>Extremaceae</taxon>
        <taxon>Extremus</taxon>
    </lineage>
</organism>
<proteinExistence type="predicted"/>
<reference evidence="3" key="1">
    <citation type="submission" date="2023-04" db="EMBL/GenBank/DDBJ databases">
        <title>Black Yeasts Isolated from many extreme environments.</title>
        <authorList>
            <person name="Coleine C."/>
            <person name="Stajich J.E."/>
            <person name="Selbmann L."/>
        </authorList>
    </citation>
    <scope>NUCLEOTIDE SEQUENCE</scope>
    <source>
        <strain evidence="3">CCFEE 5312</strain>
    </source>
</reference>
<evidence type="ECO:0000313" key="4">
    <source>
        <dbReference type="Proteomes" id="UP001271007"/>
    </source>
</evidence>
<feature type="region of interest" description="Disordered" evidence="1">
    <location>
        <begin position="1"/>
        <end position="65"/>
    </location>
</feature>
<accession>A0AAJ0LWU5</accession>
<feature type="region of interest" description="Disordered" evidence="1">
    <location>
        <begin position="206"/>
        <end position="229"/>
    </location>
</feature>